<sequence length="363" mass="40605">MTDIIKVKEEHTPKTEIGKMKFELAEALTAISDLQNPYQLTELSKEQRYKLYNKSMRKVCEILDIDLDTHEMMKTGSEGFSYSNTEDDTKVLEQLVNNSRSHDIKTKLFTLFTLASGLSHSDTDIISIDDKGAETPASQQELVKALRTNLVELTESLGLSVDQVTESHTEQAQDTVKSIIQNIKDVSARPSGYAGEDMDVLGDLVYSYVADLCNALGFEDMSDMEAPTNEHGEQQQSVKDILLALHEDLTNEELNPVSLRDFGRIHVYDLADLLGIEELSSIRDIHIVEGEQWLKETAEKLSDQETYDNLPAEDKLNVDMLNKLHEVQDHILNSGQNTVSMNLVQTAISILEAGLGVMGKVEE</sequence>
<evidence type="ECO:0000313" key="2">
    <source>
        <dbReference type="Proteomes" id="UP000006787"/>
    </source>
</evidence>
<dbReference type="EMBL" id="AMQS01000003">
    <property type="protein sequence ID" value="EKF52262.1"/>
    <property type="molecule type" value="Genomic_DNA"/>
</dbReference>
<name>K2QFJ6_9LACT</name>
<evidence type="ECO:0000313" key="1">
    <source>
        <dbReference type="EMBL" id="EKF52262.1"/>
    </source>
</evidence>
<dbReference type="AlphaFoldDB" id="K2QFJ6"/>
<dbReference type="PATRIC" id="fig|1231377.3.peg.348"/>
<protein>
    <submittedName>
        <fullName evidence="1">Uncharacterized protein</fullName>
    </submittedName>
</protein>
<comment type="caution">
    <text evidence="1">The sequence shown here is derived from an EMBL/GenBank/DDBJ whole genome shotgun (WGS) entry which is preliminary data.</text>
</comment>
<organism evidence="1 2">
    <name type="scientific">Lactococcus garvieae DCC43</name>
    <dbReference type="NCBI Taxonomy" id="1231377"/>
    <lineage>
        <taxon>Bacteria</taxon>
        <taxon>Bacillati</taxon>
        <taxon>Bacillota</taxon>
        <taxon>Bacilli</taxon>
        <taxon>Lactobacillales</taxon>
        <taxon>Streptococcaceae</taxon>
        <taxon>Lactococcus</taxon>
    </lineage>
</organism>
<gene>
    <name evidence="1" type="ORF">C426_0348</name>
</gene>
<dbReference type="Proteomes" id="UP000006787">
    <property type="component" value="Unassembled WGS sequence"/>
</dbReference>
<reference evidence="1 2" key="1">
    <citation type="journal article" date="2012" name="J. Bacteriol.">
        <title>Genome Sequence of the Bacteriocin-Producing Strain Lactococcus garvieae DCC43.</title>
        <authorList>
            <person name="Gabrielsen C."/>
            <person name="Brede D.A."/>
            <person name="Hernandez P.E."/>
            <person name="Nes I.F."/>
            <person name="Diep D.B."/>
        </authorList>
    </citation>
    <scope>NUCLEOTIDE SEQUENCE [LARGE SCALE GENOMIC DNA]</scope>
    <source>
        <strain evidence="1 2">DCC43</strain>
    </source>
</reference>
<dbReference type="RefSeq" id="WP_004259952.1">
    <property type="nucleotide sequence ID" value="NZ_AMQS01000003.1"/>
</dbReference>
<proteinExistence type="predicted"/>
<accession>K2QFJ6</accession>